<keyword evidence="2" id="KW-1185">Reference proteome</keyword>
<dbReference type="RefSeq" id="WP_149733878.1">
    <property type="nucleotide sequence ID" value="NZ_FQZD01000007.1"/>
</dbReference>
<accession>A0A1M6DY26</accession>
<gene>
    <name evidence="1" type="ORF">SAMN02745170_01048</name>
</gene>
<dbReference type="AlphaFoldDB" id="A0A1M6DY26"/>
<evidence type="ECO:0000313" key="1">
    <source>
        <dbReference type="EMBL" id="SHI78111.1"/>
    </source>
</evidence>
<protein>
    <submittedName>
        <fullName evidence="1">Uncharacterized protein</fullName>
    </submittedName>
</protein>
<evidence type="ECO:0000313" key="2">
    <source>
        <dbReference type="Proteomes" id="UP000322917"/>
    </source>
</evidence>
<sequence length="1256" mass="144291">MNEDYHDFLDMFASMAPSREISHTIQDRPSLKKKLRPFHPIKAAALISGLLTLPALYANTLRLEMLIHIILSHSLGNKEPIAQHIHLWLNKELGATSFANLEDPVEDVFITNVITEVGNIRIFEGVWESSDFYLQRLLNVIRTLPDGPSTRQLNREVYGILMLSEEIADRRHLNRFMPGGGSDKGYVRIPSDKELKALSKTIVFTLEDLQRLEILPVDLEPFIFDLQHTNKLKEQSLEESDLQQHPIVKENDKWLVLLPNSISFAVRTHILNWMIQQGYQKGFDKHLVLEYQEFLRENPVMGAAFPRGSIPVEGVPDKYLMTLTREFDSGRYIQVIAVIDSISGHQQHGLLAYEPEIMDEYNNQIKIHIKDARSYFRKQEGFKQGLTLVIGCGYGRPNGFRAVQETPDWLIEFISAPDFQTLAWTSEASPLFLWKLIKQARHLKKQGVSIANANGLLNLYGWWVDTNYLMIPADVEFGDKPIHMMIPTDSLAEIRRKIRQGWDLHVLPLPNGKLVRMRKKGINSYFPDDVNQPLYACIDAARQGQFLGAWVGKKSIWWVLTETGATGLSGDMVFKVWDAVHNWIGRAVSVFEYHLHKIANKVVQVILDFSDVKEEYEDINSITKRINNSHNTLLIEQEKNTIRIKFHDSFFVNFYNPQNIAERLIMRAVANGTLQLTGEIPREELLDILEDKIVPNDDARYFHMFEANRFRDHIYCYDQSNTLFIDGADAAMSKLGLGWLVQNRSTGDRFQTAEESTRFLNKVIEKIWERMQIKLHTLNRVQFIEQALRYIEGVENQRLQWRRTIRAVIALRENPKSTKAVAIEQLARCNASTLALRLLVEMAISECPLDGGEHVGVLDLTPLMSDILFIFNFGGLSDAIMKGVMKPEIKIAPNGDILSHTGFRDEVVDPFGQEFESKRLDYEKTRYEKHFEASQPIPTVQGIFPDDFLAAFKAEFGLSIDSMRGTRDALENLAIEKEQCVFIANKDELLTYCGNSEFTTKEDAQIFLERFSLWPREAWDKAPKGFSNRDWYPWLFGRALSLVARPVIQLENNDNPRYIVSPGLILDGIMHTISQYYEAEIATSKCKSSVMKHWIDDEKARQSHSFVNEVAGVMKKAGYEIRIEIPVTELLNEKTPDRNYGDVDVLAWKPGQNNILAIECKDLKLTKNPNEIAEQLNHFSGRVLPDGKRDELRKHLDRCVFLNEKAQRVAKNLGMDDRKIRIRNIVCFSKPNPTQYMASKFSDVTFLTIDELSKFN</sequence>
<dbReference type="EMBL" id="FQZD01000007">
    <property type="protein sequence ID" value="SHI78111.1"/>
    <property type="molecule type" value="Genomic_DNA"/>
</dbReference>
<organism evidence="1 2">
    <name type="scientific">Propionispora hippei DSM 15287</name>
    <dbReference type="NCBI Taxonomy" id="1123003"/>
    <lineage>
        <taxon>Bacteria</taxon>
        <taxon>Bacillati</taxon>
        <taxon>Bacillota</taxon>
        <taxon>Negativicutes</taxon>
        <taxon>Selenomonadales</taxon>
        <taxon>Sporomusaceae</taxon>
        <taxon>Propionispora</taxon>
    </lineage>
</organism>
<dbReference type="OrthoDB" id="51260at2"/>
<name>A0A1M6DY26_9FIRM</name>
<reference evidence="1 2" key="1">
    <citation type="submission" date="2016-11" db="EMBL/GenBank/DDBJ databases">
        <authorList>
            <person name="Varghese N."/>
            <person name="Submissions S."/>
        </authorList>
    </citation>
    <scope>NUCLEOTIDE SEQUENCE [LARGE SCALE GENOMIC DNA]</scope>
    <source>
        <strain evidence="1 2">DSM 15287</strain>
    </source>
</reference>
<dbReference type="Proteomes" id="UP000322917">
    <property type="component" value="Unassembled WGS sequence"/>
</dbReference>
<proteinExistence type="predicted"/>